<evidence type="ECO:0000313" key="4">
    <source>
        <dbReference type="Proteomes" id="UP000051445"/>
    </source>
</evidence>
<dbReference type="PANTHER" id="PTHR48081:SF13">
    <property type="entry name" value="ALPHA_BETA HYDROLASE"/>
    <property type="match status" value="1"/>
</dbReference>
<dbReference type="InterPro" id="IPR029058">
    <property type="entry name" value="AB_hydrolase_fold"/>
</dbReference>
<evidence type="ECO:0000313" key="3">
    <source>
        <dbReference type="EMBL" id="KRL28513.1"/>
    </source>
</evidence>
<dbReference type="Proteomes" id="UP000051445">
    <property type="component" value="Unassembled WGS sequence"/>
</dbReference>
<dbReference type="Pfam" id="PF20434">
    <property type="entry name" value="BD-FAE"/>
    <property type="match status" value="1"/>
</dbReference>
<dbReference type="EMBL" id="AZER01000005">
    <property type="protein sequence ID" value="KRL28513.1"/>
    <property type="molecule type" value="Genomic_DNA"/>
</dbReference>
<dbReference type="GO" id="GO:0016787">
    <property type="term" value="F:hydrolase activity"/>
    <property type="evidence" value="ECO:0007669"/>
    <property type="project" value="UniProtKB-KW"/>
</dbReference>
<dbReference type="InterPro" id="IPR049492">
    <property type="entry name" value="BD-FAE-like_dom"/>
</dbReference>
<dbReference type="InterPro" id="IPR050300">
    <property type="entry name" value="GDXG_lipolytic_enzyme"/>
</dbReference>
<protein>
    <submittedName>
        <fullName evidence="3">Lipase esterase</fullName>
    </submittedName>
</protein>
<dbReference type="PANTHER" id="PTHR48081">
    <property type="entry name" value="AB HYDROLASE SUPERFAMILY PROTEIN C4A8.06C"/>
    <property type="match status" value="1"/>
</dbReference>
<feature type="domain" description="BD-FAE-like" evidence="2">
    <location>
        <begin position="50"/>
        <end position="252"/>
    </location>
</feature>
<evidence type="ECO:0000256" key="1">
    <source>
        <dbReference type="ARBA" id="ARBA00022801"/>
    </source>
</evidence>
<comment type="caution">
    <text evidence="3">The sequence shown here is derived from an EMBL/GenBank/DDBJ whole genome shotgun (WGS) entry which is preliminary data.</text>
</comment>
<organism evidence="3 4">
    <name type="scientific">Limosilactobacillus frumenti DSM 13145</name>
    <dbReference type="NCBI Taxonomy" id="1423746"/>
    <lineage>
        <taxon>Bacteria</taxon>
        <taxon>Bacillati</taxon>
        <taxon>Bacillota</taxon>
        <taxon>Bacilli</taxon>
        <taxon>Lactobacillales</taxon>
        <taxon>Lactobacillaceae</taxon>
        <taxon>Limosilactobacillus</taxon>
    </lineage>
</organism>
<keyword evidence="1" id="KW-0378">Hydrolase</keyword>
<dbReference type="STRING" id="1423746.FD27_GL000028"/>
<proteinExistence type="predicted"/>
<evidence type="ECO:0000259" key="2">
    <source>
        <dbReference type="Pfam" id="PF20434"/>
    </source>
</evidence>
<dbReference type="SUPFAM" id="SSF53474">
    <property type="entry name" value="alpha/beta-Hydrolases"/>
    <property type="match status" value="1"/>
</dbReference>
<dbReference type="AlphaFoldDB" id="A0A0R1P7Q8"/>
<dbReference type="PATRIC" id="fig|1423746.3.peg.29"/>
<reference evidence="3 4" key="1">
    <citation type="journal article" date="2015" name="Genome Announc.">
        <title>Expanding the biotechnology potential of lactobacilli through comparative genomics of 213 strains and associated genera.</title>
        <authorList>
            <person name="Sun Z."/>
            <person name="Harris H.M."/>
            <person name="McCann A."/>
            <person name="Guo C."/>
            <person name="Argimon S."/>
            <person name="Zhang W."/>
            <person name="Yang X."/>
            <person name="Jeffery I.B."/>
            <person name="Cooney J.C."/>
            <person name="Kagawa T.F."/>
            <person name="Liu W."/>
            <person name="Song Y."/>
            <person name="Salvetti E."/>
            <person name="Wrobel A."/>
            <person name="Rasinkangas P."/>
            <person name="Parkhill J."/>
            <person name="Rea M.C."/>
            <person name="O'Sullivan O."/>
            <person name="Ritari J."/>
            <person name="Douillard F.P."/>
            <person name="Paul Ross R."/>
            <person name="Yang R."/>
            <person name="Briner A.E."/>
            <person name="Felis G.E."/>
            <person name="de Vos W.M."/>
            <person name="Barrangou R."/>
            <person name="Klaenhammer T.R."/>
            <person name="Caufield P.W."/>
            <person name="Cui Y."/>
            <person name="Zhang H."/>
            <person name="O'Toole P.W."/>
        </authorList>
    </citation>
    <scope>NUCLEOTIDE SEQUENCE [LARGE SCALE GENOMIC DNA]</scope>
    <source>
        <strain evidence="3 4">DSM 13145</strain>
    </source>
</reference>
<keyword evidence="4" id="KW-1185">Reference proteome</keyword>
<gene>
    <name evidence="3" type="ORF">FD27_GL000028</name>
</gene>
<name>A0A0R1P7Q8_9LACO</name>
<sequence length="297" mass="33212">MKKMAIHELTNNPNLSGQVRLIDNITYAAVDGEPIKMTILAPWTQRFPQKYTTTPRPLIVFVQGSSWRLPHLGEEIPQLVQFVKKGYVVATVQHRNSLDGHPFPAFLQDVKTAIRFLRAHAQKYAIDPDRVALWGTSSGANAAMLAGLTGDDPAYETADYADQSDRVNAVISCFAPMDVEDTFAQSQNVPGSDLLQFCLFGSDTSKWNQVKAEMSPLKHVQSGKQYPAFLLFHGDADQIVPYHQMEEMYNALTKVGAKVEAYRVKGANHERDFWSQAIYDTVAEFLAPIEHPTVKDN</sequence>
<accession>A0A0R1P7Q8</accession>
<dbReference type="Gene3D" id="3.40.50.1820">
    <property type="entry name" value="alpha/beta hydrolase"/>
    <property type="match status" value="1"/>
</dbReference>